<organism evidence="1">
    <name type="scientific">marine metagenome</name>
    <dbReference type="NCBI Taxonomy" id="408172"/>
    <lineage>
        <taxon>unclassified sequences</taxon>
        <taxon>metagenomes</taxon>
        <taxon>ecological metagenomes</taxon>
    </lineage>
</organism>
<feature type="non-terminal residue" evidence="1">
    <location>
        <position position="1"/>
    </location>
</feature>
<proteinExistence type="predicted"/>
<gene>
    <name evidence="1" type="ORF">METZ01_LOCUS255052</name>
</gene>
<reference evidence="1" key="1">
    <citation type="submission" date="2018-05" db="EMBL/GenBank/DDBJ databases">
        <authorList>
            <person name="Lanie J.A."/>
            <person name="Ng W.-L."/>
            <person name="Kazmierczak K.M."/>
            <person name="Andrzejewski T.M."/>
            <person name="Davidsen T.M."/>
            <person name="Wayne K.J."/>
            <person name="Tettelin H."/>
            <person name="Glass J.I."/>
            <person name="Rusch D."/>
            <person name="Podicherti R."/>
            <person name="Tsui H.-C.T."/>
            <person name="Winkler M.E."/>
        </authorList>
    </citation>
    <scope>NUCLEOTIDE SEQUENCE</scope>
</reference>
<name>A0A382IRL6_9ZZZZ</name>
<accession>A0A382IRL6</accession>
<dbReference type="AlphaFoldDB" id="A0A382IRL6"/>
<protein>
    <submittedName>
        <fullName evidence="1">Uncharacterized protein</fullName>
    </submittedName>
</protein>
<dbReference type="EMBL" id="UINC01069091">
    <property type="protein sequence ID" value="SVC02198.1"/>
    <property type="molecule type" value="Genomic_DNA"/>
</dbReference>
<sequence length="114" mass="13214">VEEVSAGGRSRGRSSQERARLAFRLLLGFPLVDRLLKLLLILGQRPVDASLLHFRRRRLLLLLRLLLLRWWRVAERLILLLLRGLLRGLRRATARLGLLLGAPERRWCDLLQPG</sequence>
<evidence type="ECO:0000313" key="1">
    <source>
        <dbReference type="EMBL" id="SVC02198.1"/>
    </source>
</evidence>